<proteinExistence type="predicted"/>
<sequence>VELWWEPSDNEFRATVRKDMGDEGWTGSGDDTTVAIIMALAVYREDTKVKAAS</sequence>
<comment type="caution">
    <text evidence="1">The sequence shown here is derived from an EMBL/GenBank/DDBJ whole genome shotgun (WGS) entry which is preliminary data.</text>
</comment>
<organism evidence="1">
    <name type="scientific">marine sediment metagenome</name>
    <dbReference type="NCBI Taxonomy" id="412755"/>
    <lineage>
        <taxon>unclassified sequences</taxon>
        <taxon>metagenomes</taxon>
        <taxon>ecological metagenomes</taxon>
    </lineage>
</organism>
<accession>X0RYH5</accession>
<evidence type="ECO:0000313" key="1">
    <source>
        <dbReference type="EMBL" id="GAF73884.1"/>
    </source>
</evidence>
<gene>
    <name evidence="1" type="ORF">S01H1_03042</name>
</gene>
<name>X0RYH5_9ZZZZ</name>
<protein>
    <submittedName>
        <fullName evidence="1">Uncharacterized protein</fullName>
    </submittedName>
</protein>
<dbReference type="EMBL" id="BARS01001594">
    <property type="protein sequence ID" value="GAF73884.1"/>
    <property type="molecule type" value="Genomic_DNA"/>
</dbReference>
<dbReference type="AlphaFoldDB" id="X0RYH5"/>
<feature type="non-terminal residue" evidence="1">
    <location>
        <position position="1"/>
    </location>
</feature>
<reference evidence="1" key="1">
    <citation type="journal article" date="2014" name="Front. Microbiol.">
        <title>High frequency of phylogenetically diverse reductive dehalogenase-homologous genes in deep subseafloor sedimentary metagenomes.</title>
        <authorList>
            <person name="Kawai M."/>
            <person name="Futagami T."/>
            <person name="Toyoda A."/>
            <person name="Takaki Y."/>
            <person name="Nishi S."/>
            <person name="Hori S."/>
            <person name="Arai W."/>
            <person name="Tsubouchi T."/>
            <person name="Morono Y."/>
            <person name="Uchiyama I."/>
            <person name="Ito T."/>
            <person name="Fujiyama A."/>
            <person name="Inagaki F."/>
            <person name="Takami H."/>
        </authorList>
    </citation>
    <scope>NUCLEOTIDE SEQUENCE</scope>
    <source>
        <strain evidence="1">Expedition CK06-06</strain>
    </source>
</reference>